<feature type="chain" id="PRO_5032733226" evidence="1">
    <location>
        <begin position="18"/>
        <end position="133"/>
    </location>
</feature>
<sequence length="133" mass="14690">MKKLTILMLCIATLGLASCKKDTIIGPQNIVIVRDISPNQWSLINNGETYTASLSIGEIDQYHVDNEGTLAYISYNNGTSYIQMPFVYNVDAYSYEVYNGGVSIDIESSDLQDRSPIKPTSSVRVKIVLVSTD</sequence>
<protein>
    <submittedName>
        <fullName evidence="2">Uncharacterized protein</fullName>
    </submittedName>
</protein>
<feature type="signal peptide" evidence="1">
    <location>
        <begin position="1"/>
        <end position="17"/>
    </location>
</feature>
<evidence type="ECO:0000313" key="3">
    <source>
        <dbReference type="Proteomes" id="UP000594759"/>
    </source>
</evidence>
<accession>A0A7S9Q0P8</accession>
<dbReference type="AlphaFoldDB" id="A0A7S9Q0P8"/>
<keyword evidence="1" id="KW-0732">Signal</keyword>
<reference evidence="2 3" key="1">
    <citation type="submission" date="2020-11" db="EMBL/GenBank/DDBJ databases">
        <title>Pedobacter endophytica, an endophytic bacteria isolated form Carex pumila.</title>
        <authorList>
            <person name="Peng Y."/>
            <person name="Jiang L."/>
            <person name="Lee J."/>
        </authorList>
    </citation>
    <scope>NUCLEOTIDE SEQUENCE [LARGE SCALE GENOMIC DNA]</scope>
    <source>
        <strain evidence="2 3">JBR3-12</strain>
    </source>
</reference>
<dbReference type="EMBL" id="CP064939">
    <property type="protein sequence ID" value="QPH41195.1"/>
    <property type="molecule type" value="Genomic_DNA"/>
</dbReference>
<dbReference type="RefSeq" id="WP_196100646.1">
    <property type="nucleotide sequence ID" value="NZ_CP064939.1"/>
</dbReference>
<evidence type="ECO:0000313" key="2">
    <source>
        <dbReference type="EMBL" id="QPH41195.1"/>
    </source>
</evidence>
<dbReference type="Proteomes" id="UP000594759">
    <property type="component" value="Chromosome"/>
</dbReference>
<evidence type="ECO:0000256" key="1">
    <source>
        <dbReference type="SAM" id="SignalP"/>
    </source>
</evidence>
<organism evidence="2 3">
    <name type="scientific">Pedobacter endophyticus</name>
    <dbReference type="NCBI Taxonomy" id="2789740"/>
    <lineage>
        <taxon>Bacteria</taxon>
        <taxon>Pseudomonadati</taxon>
        <taxon>Bacteroidota</taxon>
        <taxon>Sphingobacteriia</taxon>
        <taxon>Sphingobacteriales</taxon>
        <taxon>Sphingobacteriaceae</taxon>
        <taxon>Pedobacter</taxon>
    </lineage>
</organism>
<proteinExistence type="predicted"/>
<gene>
    <name evidence="2" type="ORF">IZT61_08045</name>
</gene>
<dbReference type="KEGG" id="pex:IZT61_08045"/>
<name>A0A7S9Q0P8_9SPHI</name>
<keyword evidence="3" id="KW-1185">Reference proteome</keyword>
<dbReference type="PROSITE" id="PS51257">
    <property type="entry name" value="PROKAR_LIPOPROTEIN"/>
    <property type="match status" value="1"/>
</dbReference>